<feature type="domain" description="Phorbol-ester/DAG-type" evidence="8">
    <location>
        <begin position="540"/>
        <end position="588"/>
    </location>
</feature>
<dbReference type="Proteomes" id="UP000093000">
    <property type="component" value="Unassembled WGS sequence"/>
</dbReference>
<dbReference type="STRING" id="101091.A0A1C7N2Y4"/>
<gene>
    <name evidence="11" type="primary">CHN1</name>
    <name evidence="11" type="ORF">A0J61_08939</name>
</gene>
<dbReference type="InterPro" id="IPR001781">
    <property type="entry name" value="Znf_LIM"/>
</dbReference>
<dbReference type="PANTHER" id="PTHR46075:SF2">
    <property type="entry name" value="RHO GTPASE ACTIVATING PROTEIN AT 5A, ISOFORM A"/>
    <property type="match status" value="1"/>
</dbReference>
<dbReference type="SUPFAM" id="SSF57716">
    <property type="entry name" value="Glucocorticoid receptor-like (DNA-binding domain)"/>
    <property type="match status" value="1"/>
</dbReference>
<dbReference type="EMBL" id="LUGH01000739">
    <property type="protein sequence ID" value="OBZ83016.1"/>
    <property type="molecule type" value="Genomic_DNA"/>
</dbReference>
<organism evidence="11 12">
    <name type="scientific">Choanephora cucurbitarum</name>
    <dbReference type="NCBI Taxonomy" id="101091"/>
    <lineage>
        <taxon>Eukaryota</taxon>
        <taxon>Fungi</taxon>
        <taxon>Fungi incertae sedis</taxon>
        <taxon>Mucoromycota</taxon>
        <taxon>Mucoromycotina</taxon>
        <taxon>Mucoromycetes</taxon>
        <taxon>Mucorales</taxon>
        <taxon>Mucorineae</taxon>
        <taxon>Choanephoraceae</taxon>
        <taxon>Choanephoroideae</taxon>
        <taxon>Choanephora</taxon>
    </lineage>
</organism>
<dbReference type="Gene3D" id="2.10.110.10">
    <property type="entry name" value="Cysteine Rich Protein"/>
    <property type="match status" value="2"/>
</dbReference>
<dbReference type="PROSITE" id="PS51379">
    <property type="entry name" value="4FE4S_FER_2"/>
    <property type="match status" value="1"/>
</dbReference>
<dbReference type="GO" id="GO:0005096">
    <property type="term" value="F:GTPase activator activity"/>
    <property type="evidence" value="ECO:0007669"/>
    <property type="project" value="UniProtKB-KW"/>
</dbReference>
<comment type="caution">
    <text evidence="11">The sequence shown here is derived from an EMBL/GenBank/DDBJ whole genome shotgun (WGS) entry which is preliminary data.</text>
</comment>
<feature type="compositionally biased region" description="Basic and acidic residues" evidence="6">
    <location>
        <begin position="523"/>
        <end position="538"/>
    </location>
</feature>
<dbReference type="InterPro" id="IPR046349">
    <property type="entry name" value="C1-like_sf"/>
</dbReference>
<dbReference type="Pfam" id="PF00412">
    <property type="entry name" value="LIM"/>
    <property type="match status" value="2"/>
</dbReference>
<evidence type="ECO:0000256" key="2">
    <source>
        <dbReference type="ARBA" id="ARBA00022723"/>
    </source>
</evidence>
<feature type="domain" description="Rho-GAP" evidence="9">
    <location>
        <begin position="609"/>
        <end position="798"/>
    </location>
</feature>
<dbReference type="InterPro" id="IPR000198">
    <property type="entry name" value="RhoGAP_dom"/>
</dbReference>
<feature type="region of interest" description="Disordered" evidence="6">
    <location>
        <begin position="837"/>
        <end position="874"/>
    </location>
</feature>
<dbReference type="Gene3D" id="3.30.60.20">
    <property type="match status" value="1"/>
</dbReference>
<dbReference type="FunCoup" id="A0A1C7N2Y4">
    <property type="interactions" value="219"/>
</dbReference>
<dbReference type="GO" id="GO:0046872">
    <property type="term" value="F:metal ion binding"/>
    <property type="evidence" value="ECO:0007669"/>
    <property type="project" value="UniProtKB-KW"/>
</dbReference>
<evidence type="ECO:0000256" key="5">
    <source>
        <dbReference type="SAM" id="Coils"/>
    </source>
</evidence>
<dbReference type="SUPFAM" id="SSF48350">
    <property type="entry name" value="GTPase activation domain, GAP"/>
    <property type="match status" value="1"/>
</dbReference>
<dbReference type="InterPro" id="IPR051854">
    <property type="entry name" value="Rho-type_GAP"/>
</dbReference>
<keyword evidence="3 4" id="KW-0862">Zinc</keyword>
<dbReference type="PROSITE" id="PS50238">
    <property type="entry name" value="RHOGAP"/>
    <property type="match status" value="1"/>
</dbReference>
<dbReference type="Pfam" id="PF00130">
    <property type="entry name" value="C1_1"/>
    <property type="match status" value="1"/>
</dbReference>
<dbReference type="InterPro" id="IPR017896">
    <property type="entry name" value="4Fe4S_Fe-S-bd"/>
</dbReference>
<keyword evidence="2 4" id="KW-0479">Metal-binding</keyword>
<dbReference type="AlphaFoldDB" id="A0A1C7N2Y4"/>
<keyword evidence="12" id="KW-1185">Reference proteome</keyword>
<name>A0A1C7N2Y4_9FUNG</name>
<dbReference type="PROSITE" id="PS50081">
    <property type="entry name" value="ZF_DAG_PE_2"/>
    <property type="match status" value="1"/>
</dbReference>
<dbReference type="InterPro" id="IPR008936">
    <property type="entry name" value="Rho_GTPase_activation_prot"/>
</dbReference>
<evidence type="ECO:0000259" key="7">
    <source>
        <dbReference type="PROSITE" id="PS50023"/>
    </source>
</evidence>
<evidence type="ECO:0000259" key="8">
    <source>
        <dbReference type="PROSITE" id="PS50081"/>
    </source>
</evidence>
<dbReference type="FunFam" id="1.10.555.10:FF:000043">
    <property type="entry name" value="Rho GTPase activator Rga"/>
    <property type="match status" value="1"/>
</dbReference>
<dbReference type="OrthoDB" id="79452at2759"/>
<dbReference type="PROSITE" id="PS00479">
    <property type="entry name" value="ZF_DAG_PE_1"/>
    <property type="match status" value="1"/>
</dbReference>
<protein>
    <submittedName>
        <fullName evidence="11">N-chimaerin</fullName>
    </submittedName>
</protein>
<dbReference type="PANTHER" id="PTHR46075">
    <property type="entry name" value="CHIMERIN FAMILY MEMBER"/>
    <property type="match status" value="1"/>
</dbReference>
<evidence type="ECO:0000256" key="6">
    <source>
        <dbReference type="SAM" id="MobiDB-lite"/>
    </source>
</evidence>
<evidence type="ECO:0000259" key="9">
    <source>
        <dbReference type="PROSITE" id="PS50238"/>
    </source>
</evidence>
<feature type="compositionally biased region" description="Polar residues" evidence="6">
    <location>
        <begin position="504"/>
        <end position="522"/>
    </location>
</feature>
<dbReference type="PROSITE" id="PS50023">
    <property type="entry name" value="LIM_DOMAIN_2"/>
    <property type="match status" value="1"/>
</dbReference>
<reference evidence="11 12" key="1">
    <citation type="submission" date="2016-03" db="EMBL/GenBank/DDBJ databases">
        <title>Choanephora cucurbitarum.</title>
        <authorList>
            <person name="Min B."/>
            <person name="Park H."/>
            <person name="Park J.-H."/>
            <person name="Shin H.-D."/>
            <person name="Choi I.-G."/>
        </authorList>
    </citation>
    <scope>NUCLEOTIDE SEQUENCE [LARGE SCALE GENOMIC DNA]</scope>
    <source>
        <strain evidence="11 12">KUS-F28377</strain>
    </source>
</reference>
<evidence type="ECO:0000313" key="11">
    <source>
        <dbReference type="EMBL" id="OBZ83016.1"/>
    </source>
</evidence>
<sequence>MDPYYESTTGEECEDPHCHGCQKPIEDGSVVQFGDGIWHFECFRCAKCQKLVECYSNLLLLRDGSPICEDCSYSCSACHKTIKDEAIMTGDQAYHADCFRCIQCDKKINDLVFTQTNKGIYCTKCHEMKKQLRLKKRDDRTNIKNPPSENGKWGPSVPPSQPQFLGFRSSSTNSIVNAYIEDTVTNKTLESQEILALNEILMTQRTSEEENRASLDASFDTIENKNVQDLKRELIETKARLKEVMSKFNKIKSISRNALDEFHMVKDLYATEVQARREAETQIVRLKSELDFYHQASLFNGPGFVDLNKEEIEELGKTRISLEQTCHQLRTERDGLVADFEKHANNINKLLASQKPQELHWERLQQAYQQQLDSMQHEVTTTKSNVTKLLKEREEIISDMILLNSKNAELSKLNNDLSRRVNEREQEAKAVFAGTNYLSEAETPPAEEEKKPYRHRRNLSTGSIDLVQSNSLPDLKPADTKLAQRDSFNGSAAPKLFKFRRNKSLSVKSKTNQKQETNGSQDNKPEQASEKKEMDRPAGKHHFAQQKFLRPSKCESCGEKMWRVNELKCIECGMTCHAKCTYSVPQACYRKASADVRSDGDSARLMFGNDLAKQIQAEKSKIPMVVERCIESVEARGMDYEGIYRKSGGVGQMRQIQQAFEKGDLPDLIDEEKWNDICAVTSVLKQYFRDLPNPLFTYELHPKFMDAMMISDSKEQLQTMIQLIQTLPIENFNTLKYLMEHLDRIQKRHKENLMTSKNLAVIFGPTLLRAKDANRDLLEMNHKINVIEYILNHMESVFLIEVVTNSTSDHRRAHLPPFQHGEGLSSLLNTYRNSAPTTVQADNTKPEEDKLEQGLNDTVISLPPVPPRQSANYI</sequence>
<keyword evidence="5" id="KW-0175">Coiled coil</keyword>
<evidence type="ECO:0000256" key="1">
    <source>
        <dbReference type="ARBA" id="ARBA00022468"/>
    </source>
</evidence>
<evidence type="ECO:0000256" key="4">
    <source>
        <dbReference type="PROSITE-ProRule" id="PRU00125"/>
    </source>
</evidence>
<dbReference type="InterPro" id="IPR002219">
    <property type="entry name" value="PKC_DAG/PE"/>
</dbReference>
<dbReference type="CDD" id="cd00159">
    <property type="entry name" value="RhoGAP"/>
    <property type="match status" value="1"/>
</dbReference>
<feature type="region of interest" description="Disordered" evidence="6">
    <location>
        <begin position="502"/>
        <end position="544"/>
    </location>
</feature>
<evidence type="ECO:0000259" key="10">
    <source>
        <dbReference type="PROSITE" id="PS51379"/>
    </source>
</evidence>
<feature type="region of interest" description="Disordered" evidence="6">
    <location>
        <begin position="136"/>
        <end position="160"/>
    </location>
</feature>
<dbReference type="SMART" id="SM00109">
    <property type="entry name" value="C1"/>
    <property type="match status" value="1"/>
</dbReference>
<feature type="domain" description="LIM zinc-binding" evidence="7">
    <location>
        <begin position="16"/>
        <end position="78"/>
    </location>
</feature>
<dbReference type="PROSITE" id="PS00478">
    <property type="entry name" value="LIM_DOMAIN_1"/>
    <property type="match status" value="2"/>
</dbReference>
<proteinExistence type="predicted"/>
<accession>A0A1C7N2Y4</accession>
<evidence type="ECO:0000313" key="12">
    <source>
        <dbReference type="Proteomes" id="UP000093000"/>
    </source>
</evidence>
<feature type="domain" description="4Fe-4S ferredoxin-type" evidence="10">
    <location>
        <begin position="560"/>
        <end position="590"/>
    </location>
</feature>
<dbReference type="Pfam" id="PF00620">
    <property type="entry name" value="RhoGAP"/>
    <property type="match status" value="1"/>
</dbReference>
<dbReference type="SMART" id="SM00132">
    <property type="entry name" value="LIM"/>
    <property type="match status" value="2"/>
</dbReference>
<dbReference type="Gene3D" id="1.10.555.10">
    <property type="entry name" value="Rho GTPase activation protein"/>
    <property type="match status" value="1"/>
</dbReference>
<feature type="region of interest" description="Disordered" evidence="6">
    <location>
        <begin position="435"/>
        <end position="477"/>
    </location>
</feature>
<keyword evidence="4" id="KW-0440">LIM domain</keyword>
<dbReference type="InParanoid" id="A0A1C7N2Y4"/>
<keyword evidence="1" id="KW-0343">GTPase activation</keyword>
<dbReference type="SUPFAM" id="SSF57889">
    <property type="entry name" value="Cysteine-rich domain"/>
    <property type="match status" value="1"/>
</dbReference>
<feature type="coiled-coil region" evidence="5">
    <location>
        <begin position="276"/>
        <end position="332"/>
    </location>
</feature>
<feature type="compositionally biased region" description="Polar residues" evidence="6">
    <location>
        <begin position="459"/>
        <end position="472"/>
    </location>
</feature>
<dbReference type="GO" id="GO:0007165">
    <property type="term" value="P:signal transduction"/>
    <property type="evidence" value="ECO:0007669"/>
    <property type="project" value="InterPro"/>
</dbReference>
<dbReference type="SMART" id="SM00324">
    <property type="entry name" value="RhoGAP"/>
    <property type="match status" value="1"/>
</dbReference>
<evidence type="ECO:0000256" key="3">
    <source>
        <dbReference type="ARBA" id="ARBA00022833"/>
    </source>
</evidence>